<keyword evidence="4" id="KW-0408">Iron</keyword>
<evidence type="ECO:0000313" key="8">
    <source>
        <dbReference type="Proteomes" id="UP000075531"/>
    </source>
</evidence>
<dbReference type="InterPro" id="IPR051805">
    <property type="entry name" value="Dehydratase_Activator_Redct"/>
</dbReference>
<dbReference type="Gene3D" id="3.30.420.40">
    <property type="match status" value="2"/>
</dbReference>
<keyword evidence="3" id="KW-0479">Metal-binding</keyword>
<dbReference type="Gene3D" id="3.40.50.11900">
    <property type="match status" value="1"/>
</dbReference>
<dbReference type="GO" id="GO:0016787">
    <property type="term" value="F:hydrolase activity"/>
    <property type="evidence" value="ECO:0007669"/>
    <property type="project" value="UniProtKB-KW"/>
</dbReference>
<dbReference type="NCBIfam" id="TIGR00241">
    <property type="entry name" value="CoA_E_activ"/>
    <property type="match status" value="1"/>
</dbReference>
<dbReference type="GO" id="GO:0046872">
    <property type="term" value="F:metal ion binding"/>
    <property type="evidence" value="ECO:0007669"/>
    <property type="project" value="UniProtKB-KW"/>
</dbReference>
<dbReference type="Proteomes" id="UP000075531">
    <property type="component" value="Unassembled WGS sequence"/>
</dbReference>
<evidence type="ECO:0000256" key="3">
    <source>
        <dbReference type="ARBA" id="ARBA00022723"/>
    </source>
</evidence>
<accession>A0A151B052</accession>
<proteinExistence type="predicted"/>
<protein>
    <submittedName>
        <fullName evidence="7">R-phenyllactate dehydratase activator</fullName>
        <ecNumber evidence="7">3.-.-.-</ecNumber>
    </submittedName>
</protein>
<dbReference type="GO" id="GO:0051536">
    <property type="term" value="F:iron-sulfur cluster binding"/>
    <property type="evidence" value="ECO:0007669"/>
    <property type="project" value="UniProtKB-KW"/>
</dbReference>
<evidence type="ECO:0000256" key="2">
    <source>
        <dbReference type="ARBA" id="ARBA00011738"/>
    </source>
</evidence>
<dbReference type="InterPro" id="IPR002731">
    <property type="entry name" value="ATPase_BadF"/>
</dbReference>
<dbReference type="InterPro" id="IPR010327">
    <property type="entry name" value="FldB/FldC_alpha/beta"/>
</dbReference>
<comment type="subunit">
    <text evidence="2">Homodimer.</text>
</comment>
<evidence type="ECO:0000256" key="4">
    <source>
        <dbReference type="ARBA" id="ARBA00023004"/>
    </source>
</evidence>
<dbReference type="PATRIC" id="fig|1121338.3.peg.2261"/>
<dbReference type="FunFam" id="3.30.420.40:FF:000217">
    <property type="entry name" value="2-hydroxyisocaproyl-CoA dehydratase activator"/>
    <property type="match status" value="1"/>
</dbReference>
<evidence type="ECO:0000259" key="6">
    <source>
        <dbReference type="Pfam" id="PF01869"/>
    </source>
</evidence>
<dbReference type="EMBL" id="LTBA01000034">
    <property type="protein sequence ID" value="KYH33278.1"/>
    <property type="molecule type" value="Genomic_DNA"/>
</dbReference>
<keyword evidence="5" id="KW-0411">Iron-sulfur</keyword>
<comment type="caution">
    <text evidence="7">The sequence shown here is derived from an EMBL/GenBank/DDBJ whole genome shotgun (WGS) entry which is preliminary data.</text>
</comment>
<sequence length="569" mass="64227">MIGYICKYTPIEILQAFGEQTIRIEPSIYSFDNADALMHSNICTYTKAVLEECINKKIDKIVLVNCCDSIRRLYDILKNNLNLNFIYIIDLPRKFNCCSQKLFFNEISKFITYCEKTFNSDFNMDIFKKIINENTSNSKILGKSPTQNALNIALIGARFSPPLMNFIENYELNIKHNLTCYDNFVHYEFPSENNTKNDYKYNIIMEYSKQLFTQFPCMRMAETEKRHDVLITDNDLNGIIYHTIKFCDYYGYDFAKIKKNINIPILKIETDYTLKSEGQLKTRIDAFIESIKSKKTKYSFTNSHESFRINTKIAAGIDIGSTSTNVVILDSNKNILSYSITKTGAKSILGAKKAIYDALAKANITIQNIDYIVSTGYGRVSIPFANEQVTEITCHGKGAHFINPNVRTIIDIGGQDSKVILLDNNGKVKDFAMNDKCAAGTGRFLDMMAKTLEVDLTEMGKESLKWKENIVISSMCTVFAESEVITLIAENKEKSDIIHGLCNSVASKTMTLINRVGKEEAYMMTGGVAKNIGVVKCIEKKLESDIIIPDEPQIVGALGAALIALEKIL</sequence>
<organism evidence="7 8">
    <name type="scientific">Clostridium tepidiprofundi DSM 19306</name>
    <dbReference type="NCBI Taxonomy" id="1121338"/>
    <lineage>
        <taxon>Bacteria</taxon>
        <taxon>Bacillati</taxon>
        <taxon>Bacillota</taxon>
        <taxon>Clostridia</taxon>
        <taxon>Eubacteriales</taxon>
        <taxon>Clostridiaceae</taxon>
        <taxon>Clostridium</taxon>
    </lineage>
</organism>
<dbReference type="SUPFAM" id="SSF53067">
    <property type="entry name" value="Actin-like ATPase domain"/>
    <property type="match status" value="1"/>
</dbReference>
<dbReference type="Pfam" id="PF06050">
    <property type="entry name" value="HGD-D"/>
    <property type="match status" value="2"/>
</dbReference>
<dbReference type="CDD" id="cd24036">
    <property type="entry name" value="ASKHA_NBD_BcrAD_BadFG_HgdC_HadI"/>
    <property type="match status" value="1"/>
</dbReference>
<keyword evidence="7" id="KW-0378">Hydrolase</keyword>
<name>A0A151B052_9CLOT</name>
<comment type="cofactor">
    <cofactor evidence="1">
        <name>[4Fe-4S] cluster</name>
        <dbReference type="ChEBI" id="CHEBI:49883"/>
    </cofactor>
</comment>
<dbReference type="PANTHER" id="PTHR32329:SF2">
    <property type="entry name" value="BIFUNCTIONAL PROTEIN [INCLUDES 2-HYDROXYACYL-COA DEHYDRATASE (N-TER) AND ITS ACTIVATOR DOMAIN (C_TERM)"/>
    <property type="match status" value="1"/>
</dbReference>
<dbReference type="Pfam" id="PF01869">
    <property type="entry name" value="BcrAD_BadFG"/>
    <property type="match status" value="1"/>
</dbReference>
<evidence type="ECO:0000313" key="7">
    <source>
        <dbReference type="EMBL" id="KYH33278.1"/>
    </source>
</evidence>
<dbReference type="AlphaFoldDB" id="A0A151B052"/>
<evidence type="ECO:0000256" key="5">
    <source>
        <dbReference type="ARBA" id="ARBA00023014"/>
    </source>
</evidence>
<dbReference type="RefSeq" id="WP_066826611.1">
    <property type="nucleotide sequence ID" value="NZ_LTBA01000034.1"/>
</dbReference>
<keyword evidence="8" id="KW-1185">Reference proteome</keyword>
<dbReference type="Gene3D" id="3.40.50.11890">
    <property type="match status" value="1"/>
</dbReference>
<feature type="domain" description="ATPase BadF/BadG/BcrA/BcrD type" evidence="6">
    <location>
        <begin position="316"/>
        <end position="564"/>
    </location>
</feature>
<dbReference type="InterPro" id="IPR043129">
    <property type="entry name" value="ATPase_NBD"/>
</dbReference>
<dbReference type="PANTHER" id="PTHR32329">
    <property type="entry name" value="BIFUNCTIONAL PROTEIN [INCLUDES 2-HYDROXYACYL-COA DEHYDRATASE (N-TER) AND ITS ACTIVATOR DOMAIN (C_TERM)-RELATED"/>
    <property type="match status" value="1"/>
</dbReference>
<dbReference type="STRING" id="1121338.CLTEP_21710"/>
<gene>
    <name evidence="7" type="primary">fldI_5</name>
    <name evidence="7" type="ORF">CLTEP_21710</name>
</gene>
<reference evidence="7 8" key="1">
    <citation type="submission" date="2016-02" db="EMBL/GenBank/DDBJ databases">
        <title>Genome sequence of Clostridium tepidiprofundi DSM 19306.</title>
        <authorList>
            <person name="Poehlein A."/>
            <person name="Daniel R."/>
        </authorList>
    </citation>
    <scope>NUCLEOTIDE SEQUENCE [LARGE SCALE GENOMIC DNA]</scope>
    <source>
        <strain evidence="7 8">DSM 19306</strain>
    </source>
</reference>
<dbReference type="InterPro" id="IPR008275">
    <property type="entry name" value="CoA_E_activase_dom"/>
</dbReference>
<dbReference type="OrthoDB" id="9778513at2"/>
<dbReference type="EC" id="3.-.-.-" evidence="7"/>
<evidence type="ECO:0000256" key="1">
    <source>
        <dbReference type="ARBA" id="ARBA00001966"/>
    </source>
</evidence>